<dbReference type="AlphaFoldDB" id="A0A1I6DKI0"/>
<dbReference type="InterPro" id="IPR037523">
    <property type="entry name" value="VOC_core"/>
</dbReference>
<name>A0A1I6DKI0_9RHOB</name>
<dbReference type="InterPro" id="IPR004360">
    <property type="entry name" value="Glyas_Fos-R_dOase_dom"/>
</dbReference>
<evidence type="ECO:0000259" key="1">
    <source>
        <dbReference type="PROSITE" id="PS51819"/>
    </source>
</evidence>
<keyword evidence="2" id="KW-0223">Dioxygenase</keyword>
<dbReference type="InterPro" id="IPR029068">
    <property type="entry name" value="Glyas_Bleomycin-R_OHBP_Dase"/>
</dbReference>
<accession>A0A1I6DKI0</accession>
<dbReference type="CDD" id="cd08343">
    <property type="entry name" value="ED_TypeI_classII_C"/>
    <property type="match status" value="1"/>
</dbReference>
<sequence>MTYLVNSMGHVQLNVVDVDALVRESREVLGLRVTREEAGCVWLSSNGRMAELVLHESGENAIRSLGFEAVSEAAVAEAAARVVDAGCRLVSSEASLDCCVTGMSFVTPQGHTFELHSPVATEIYGNRHATAGMAPLRIDHVNITSPDPAETRSQMETILGMRLSERMVDDGLSWMRGANRLHHILGIVRGDTGLHHYSWEVAEFSDYCHLGDRLDTIDKNFIWGPGRHRPGDNTFAYYIDACGAMVECAGNMALINDDDRYEPNVITALKRPENVRVMNVWGEPAPLPWREHHFPWAEPAAGRN</sequence>
<dbReference type="Pfam" id="PF00903">
    <property type="entry name" value="Glyoxalase"/>
    <property type="match status" value="1"/>
</dbReference>
<dbReference type="OrthoDB" id="9803142at2"/>
<gene>
    <name evidence="2" type="ORF">SAMN04515673_10415</name>
</gene>
<evidence type="ECO:0000313" key="2">
    <source>
        <dbReference type="EMBL" id="SFR05877.1"/>
    </source>
</evidence>
<dbReference type="SUPFAM" id="SSF54593">
    <property type="entry name" value="Glyoxalase/Bleomycin resistance protein/Dihydroxybiphenyl dioxygenase"/>
    <property type="match status" value="1"/>
</dbReference>
<dbReference type="STRING" id="871652.SAMN04515673_10415"/>
<keyword evidence="3" id="KW-1185">Reference proteome</keyword>
<organism evidence="2 3">
    <name type="scientific">Poseidonocella sedimentorum</name>
    <dbReference type="NCBI Taxonomy" id="871652"/>
    <lineage>
        <taxon>Bacteria</taxon>
        <taxon>Pseudomonadati</taxon>
        <taxon>Pseudomonadota</taxon>
        <taxon>Alphaproteobacteria</taxon>
        <taxon>Rhodobacterales</taxon>
        <taxon>Roseobacteraceae</taxon>
        <taxon>Poseidonocella</taxon>
    </lineage>
</organism>
<dbReference type="Gene3D" id="3.10.180.10">
    <property type="entry name" value="2,3-Dihydroxybiphenyl 1,2-Dioxygenase, domain 1"/>
    <property type="match status" value="2"/>
</dbReference>
<feature type="domain" description="VOC" evidence="1">
    <location>
        <begin position="137"/>
        <end position="251"/>
    </location>
</feature>
<feature type="domain" description="VOC" evidence="1">
    <location>
        <begin position="7"/>
        <end position="118"/>
    </location>
</feature>
<dbReference type="EMBL" id="FOYI01000004">
    <property type="protein sequence ID" value="SFR05877.1"/>
    <property type="molecule type" value="Genomic_DNA"/>
</dbReference>
<dbReference type="GO" id="GO:0051213">
    <property type="term" value="F:dioxygenase activity"/>
    <property type="evidence" value="ECO:0007669"/>
    <property type="project" value="UniProtKB-KW"/>
</dbReference>
<dbReference type="Proteomes" id="UP000199302">
    <property type="component" value="Unassembled WGS sequence"/>
</dbReference>
<dbReference type="PROSITE" id="PS51819">
    <property type="entry name" value="VOC"/>
    <property type="match status" value="2"/>
</dbReference>
<dbReference type="RefSeq" id="WP_092078583.1">
    <property type="nucleotide sequence ID" value="NZ_FOYI01000004.1"/>
</dbReference>
<protein>
    <submittedName>
        <fullName evidence="2">Glyoxalase/Bleomycin resistance protein/Dioxygenase superfamily protein</fullName>
    </submittedName>
</protein>
<keyword evidence="2" id="KW-0560">Oxidoreductase</keyword>
<proteinExistence type="predicted"/>
<evidence type="ECO:0000313" key="3">
    <source>
        <dbReference type="Proteomes" id="UP000199302"/>
    </source>
</evidence>
<reference evidence="2 3" key="1">
    <citation type="submission" date="2016-10" db="EMBL/GenBank/DDBJ databases">
        <authorList>
            <person name="de Groot N.N."/>
        </authorList>
    </citation>
    <scope>NUCLEOTIDE SEQUENCE [LARGE SCALE GENOMIC DNA]</scope>
    <source>
        <strain evidence="3">KMM 9023,NRIC 0796,JCM 17311,KCTC 23692</strain>
    </source>
</reference>